<dbReference type="RefSeq" id="WP_125124675.1">
    <property type="nucleotide sequence ID" value="NZ_AP025334.1"/>
</dbReference>
<name>A0ABN6LPN2_9ENTR</name>
<keyword evidence="3" id="KW-0378">Hydrolase</keyword>
<evidence type="ECO:0000256" key="1">
    <source>
        <dbReference type="SAM" id="SignalP"/>
    </source>
</evidence>
<protein>
    <submittedName>
        <fullName evidence="3">Alpha/beta hydrolase</fullName>
    </submittedName>
</protein>
<evidence type="ECO:0000313" key="3">
    <source>
        <dbReference type="EMBL" id="BDD51175.1"/>
    </source>
</evidence>
<dbReference type="EMBL" id="AP025334">
    <property type="protein sequence ID" value="BDD51175.1"/>
    <property type="molecule type" value="Genomic_DNA"/>
</dbReference>
<feature type="domain" description="AB hydrolase-1" evidence="2">
    <location>
        <begin position="34"/>
        <end position="245"/>
    </location>
</feature>
<dbReference type="InterPro" id="IPR000073">
    <property type="entry name" value="AB_hydrolase_1"/>
</dbReference>
<dbReference type="InterPro" id="IPR029058">
    <property type="entry name" value="AB_hydrolase_fold"/>
</dbReference>
<dbReference type="Pfam" id="PF12697">
    <property type="entry name" value="Abhydrolase_6"/>
    <property type="match status" value="1"/>
</dbReference>
<dbReference type="GO" id="GO:0016787">
    <property type="term" value="F:hydrolase activity"/>
    <property type="evidence" value="ECO:0007669"/>
    <property type="project" value="UniProtKB-KW"/>
</dbReference>
<evidence type="ECO:0000313" key="4">
    <source>
        <dbReference type="Proteomes" id="UP001320460"/>
    </source>
</evidence>
<sequence>MSFFINKIMRHASFLLCLIFATSAGAQESIIKNIVLVHGAFTDGSSWSAVTALLQAKGYNVTAVQNPLTSLNDDVAATERVLQRQHGDVLLVGHSWGGAVITQAGNGENVKGLVYLSALVPDSGESVTDTLTRLNAPMSGMQPDNNGLIWLDNPEMFQNVMANDLPEPQARLLAAAQQPIAAKAFNEKVNHAAWRNKPSWYLVTENDNALNPAVQNLLAREAGANITHLPSSHMSMVSHPKDVAALIDKAAHNLKQ</sequence>
<feature type="chain" id="PRO_5046295882" evidence="1">
    <location>
        <begin position="27"/>
        <end position="256"/>
    </location>
</feature>
<evidence type="ECO:0000259" key="2">
    <source>
        <dbReference type="Pfam" id="PF12697"/>
    </source>
</evidence>
<dbReference type="Gene3D" id="3.40.50.1820">
    <property type="entry name" value="alpha/beta hydrolase"/>
    <property type="match status" value="1"/>
</dbReference>
<accession>A0ABN6LPN2</accession>
<reference evidence="3 4" key="1">
    <citation type="submission" date="2021-12" db="EMBL/GenBank/DDBJ databases">
        <title>Complete genome sequence of Phytobacter diazotrophicus TA9734.</title>
        <authorList>
            <person name="Kubota H."/>
            <person name="Nakayama Y."/>
            <person name="Ariyoshi T."/>
        </authorList>
    </citation>
    <scope>NUCLEOTIDE SEQUENCE [LARGE SCALE GENOMIC DNA]</scope>
    <source>
        <strain evidence="3 4">TA9734</strain>
    </source>
</reference>
<dbReference type="PANTHER" id="PTHR37017">
    <property type="entry name" value="AB HYDROLASE-1 DOMAIN-CONTAINING PROTEIN-RELATED"/>
    <property type="match status" value="1"/>
</dbReference>
<gene>
    <name evidence="3" type="ORF">PDTA9734_26620</name>
</gene>
<keyword evidence="4" id="KW-1185">Reference proteome</keyword>
<dbReference type="SUPFAM" id="SSF53474">
    <property type="entry name" value="alpha/beta-Hydrolases"/>
    <property type="match status" value="1"/>
</dbReference>
<dbReference type="PANTHER" id="PTHR37017:SF11">
    <property type="entry name" value="ESTERASE_LIPASE_THIOESTERASE DOMAIN-CONTAINING PROTEIN"/>
    <property type="match status" value="1"/>
</dbReference>
<proteinExistence type="predicted"/>
<dbReference type="InterPro" id="IPR052897">
    <property type="entry name" value="Sec-Metab_Biosynth_Hydrolase"/>
</dbReference>
<keyword evidence="1" id="KW-0732">Signal</keyword>
<organism evidence="3 4">
    <name type="scientific">Phytobacter diazotrophicus</name>
    <dbReference type="NCBI Taxonomy" id="395631"/>
    <lineage>
        <taxon>Bacteria</taxon>
        <taxon>Pseudomonadati</taxon>
        <taxon>Pseudomonadota</taxon>
        <taxon>Gammaproteobacteria</taxon>
        <taxon>Enterobacterales</taxon>
        <taxon>Enterobacteriaceae</taxon>
        <taxon>Phytobacter</taxon>
    </lineage>
</organism>
<dbReference type="Proteomes" id="UP001320460">
    <property type="component" value="Chromosome"/>
</dbReference>
<feature type="signal peptide" evidence="1">
    <location>
        <begin position="1"/>
        <end position="26"/>
    </location>
</feature>